<dbReference type="GO" id="GO:0008270">
    <property type="term" value="F:zinc ion binding"/>
    <property type="evidence" value="ECO:0007669"/>
    <property type="project" value="InterPro"/>
</dbReference>
<name>A0A562VCB4_9ACTN</name>
<evidence type="ECO:0000256" key="1">
    <source>
        <dbReference type="ARBA" id="ARBA00000098"/>
    </source>
</evidence>
<dbReference type="GO" id="GO:0005737">
    <property type="term" value="C:cytoplasm"/>
    <property type="evidence" value="ECO:0007669"/>
    <property type="project" value="TreeGrafter"/>
</dbReference>
<evidence type="ECO:0000256" key="4">
    <source>
        <dbReference type="ARBA" id="ARBA00012564"/>
    </source>
</evidence>
<dbReference type="InterPro" id="IPR050344">
    <property type="entry name" value="Peptidase_M1_aminopeptidases"/>
</dbReference>
<keyword evidence="11" id="KW-0482">Metalloprotease</keyword>
<feature type="domain" description="Peptidase M1 membrane alanine aminopeptidase" evidence="14">
    <location>
        <begin position="228"/>
        <end position="442"/>
    </location>
</feature>
<accession>A0A562VCB4</accession>
<dbReference type="InterPro" id="IPR012778">
    <property type="entry name" value="Pept_M1_aminopeptidase"/>
</dbReference>
<dbReference type="InterPro" id="IPR024571">
    <property type="entry name" value="ERAP1-like_C_dom"/>
</dbReference>
<evidence type="ECO:0000256" key="10">
    <source>
        <dbReference type="ARBA" id="ARBA00022833"/>
    </source>
</evidence>
<dbReference type="GO" id="GO:0043171">
    <property type="term" value="P:peptide catabolic process"/>
    <property type="evidence" value="ECO:0007669"/>
    <property type="project" value="TreeGrafter"/>
</dbReference>
<evidence type="ECO:0000256" key="12">
    <source>
        <dbReference type="ARBA" id="ARBA00029811"/>
    </source>
</evidence>
<comment type="cofactor">
    <cofactor evidence="2">
        <name>Zn(2+)</name>
        <dbReference type="ChEBI" id="CHEBI:29105"/>
    </cofactor>
</comment>
<keyword evidence="8" id="KW-0479">Metal-binding</keyword>
<dbReference type="SUPFAM" id="SSF55486">
    <property type="entry name" value="Metalloproteases ('zincins'), catalytic domain"/>
    <property type="match status" value="1"/>
</dbReference>
<dbReference type="InterPro" id="IPR042097">
    <property type="entry name" value="Aminopeptidase_N-like_N_sf"/>
</dbReference>
<keyword evidence="10" id="KW-0862">Zinc</keyword>
<evidence type="ECO:0000256" key="11">
    <source>
        <dbReference type="ARBA" id="ARBA00023049"/>
    </source>
</evidence>
<dbReference type="GO" id="GO:0016020">
    <property type="term" value="C:membrane"/>
    <property type="evidence" value="ECO:0007669"/>
    <property type="project" value="TreeGrafter"/>
</dbReference>
<dbReference type="EC" id="3.4.11.2" evidence="4"/>
<evidence type="ECO:0000256" key="13">
    <source>
        <dbReference type="ARBA" id="ARBA00031533"/>
    </source>
</evidence>
<comment type="catalytic activity">
    <reaction evidence="1">
        <text>Release of an N-terminal amino acid, Xaa-|-Yaa- from a peptide, amide or arylamide. Xaa is preferably Ala, but may be most amino acids including Pro (slow action). When a terminal hydrophobic residue is followed by a prolyl residue, the two may be released as an intact Xaa-Pro dipeptide.</text>
        <dbReference type="EC" id="3.4.11.2"/>
    </reaction>
</comment>
<dbReference type="Pfam" id="PF01433">
    <property type="entry name" value="Peptidase_M1"/>
    <property type="match status" value="1"/>
</dbReference>
<dbReference type="GO" id="GO:0070006">
    <property type="term" value="F:metalloaminopeptidase activity"/>
    <property type="evidence" value="ECO:0007669"/>
    <property type="project" value="TreeGrafter"/>
</dbReference>
<dbReference type="Gene3D" id="1.10.390.10">
    <property type="entry name" value="Neutral Protease Domain 2"/>
    <property type="match status" value="1"/>
</dbReference>
<evidence type="ECO:0000259" key="14">
    <source>
        <dbReference type="Pfam" id="PF01433"/>
    </source>
</evidence>
<dbReference type="EMBL" id="VLLL01000005">
    <property type="protein sequence ID" value="TWJ15502.1"/>
    <property type="molecule type" value="Genomic_DNA"/>
</dbReference>
<dbReference type="RefSeq" id="WP_147134296.1">
    <property type="nucleotide sequence ID" value="NZ_BAABIJ010000001.1"/>
</dbReference>
<gene>
    <name evidence="17" type="ORF">LX16_1213</name>
</gene>
<evidence type="ECO:0000259" key="15">
    <source>
        <dbReference type="Pfam" id="PF11838"/>
    </source>
</evidence>
<dbReference type="SUPFAM" id="SSF63737">
    <property type="entry name" value="Leukotriene A4 hydrolase N-terminal domain"/>
    <property type="match status" value="1"/>
</dbReference>
<dbReference type="PANTHER" id="PTHR11533">
    <property type="entry name" value="PROTEASE M1 ZINC METALLOPROTEASE"/>
    <property type="match status" value="1"/>
</dbReference>
<dbReference type="GO" id="GO:0042277">
    <property type="term" value="F:peptide binding"/>
    <property type="evidence" value="ECO:0007669"/>
    <property type="project" value="TreeGrafter"/>
</dbReference>
<dbReference type="InterPro" id="IPR027268">
    <property type="entry name" value="Peptidase_M4/M1_CTD_sf"/>
</dbReference>
<evidence type="ECO:0000256" key="8">
    <source>
        <dbReference type="ARBA" id="ARBA00022723"/>
    </source>
</evidence>
<evidence type="ECO:0000256" key="5">
    <source>
        <dbReference type="ARBA" id="ARBA00015611"/>
    </source>
</evidence>
<evidence type="ECO:0000256" key="6">
    <source>
        <dbReference type="ARBA" id="ARBA00022438"/>
    </source>
</evidence>
<dbReference type="FunFam" id="2.60.40.1730:FF:000010">
    <property type="entry name" value="Putative aminopeptidase N"/>
    <property type="match status" value="1"/>
</dbReference>
<feature type="domain" description="Aminopeptidase N-like N-terminal" evidence="16">
    <location>
        <begin position="22"/>
        <end position="190"/>
    </location>
</feature>
<dbReference type="InterPro" id="IPR001930">
    <property type="entry name" value="Peptidase_M1"/>
</dbReference>
<keyword evidence="9" id="KW-0378">Hydrolase</keyword>
<proteinExistence type="inferred from homology"/>
<dbReference type="InterPro" id="IPR014782">
    <property type="entry name" value="Peptidase_M1_dom"/>
</dbReference>
<protein>
    <recommendedName>
        <fullName evidence="5">Aminopeptidase N</fullName>
        <ecNumber evidence="4">3.4.11.2</ecNumber>
    </recommendedName>
    <alternativeName>
        <fullName evidence="12">Alanine aminopeptidase</fullName>
    </alternativeName>
    <alternativeName>
        <fullName evidence="13">Lysyl aminopeptidase</fullName>
    </alternativeName>
</protein>
<dbReference type="PANTHER" id="PTHR11533:SF174">
    <property type="entry name" value="PUROMYCIN-SENSITIVE AMINOPEPTIDASE-RELATED"/>
    <property type="match status" value="1"/>
</dbReference>
<keyword evidence="18" id="KW-1185">Reference proteome</keyword>
<dbReference type="Pfam" id="PF11838">
    <property type="entry name" value="ERAP1_C"/>
    <property type="match status" value="1"/>
</dbReference>
<sequence length="845" mass="94081">MADTHILTQTDAAERARLLHVDSYDVALDLTAGDKTFISRSLVRFNCTEPGADSFIEIAAENIRSATLNGVALDTGTYTRQTGIALPGLAAENELEVVAECRYSSSGQGLHRMTDRADGESYLYSQFEVSDAQQMYACFDQPDLKAHFTLTVTMPEHWRAISNMPADSESVEDGAKTVVFQKAPRMSTYITALCAGPYHEVTTEHDGITLGLYCRQSMKQYLEPDPVFEITRQGFDHFHEAFGVRYPLPKYDQVFAPEYNMGAMENFGCVTIAESSYLFRSQVTDFEREQLANVILHEMAHMWFGDLVTMRWWDDLWLNESFAEWASHWANVEATRYSGAWTTFLSLRKNWGYRQDQLPTTHPVYTAMPDVEAVATNFDGITYAKGASILKQLVAYVGIEPFKQGLSDYFQKHQWGNATFDDLLGALEAASGRELREFADTWLATAGVSTLRPELTVDDDGVYTGFAVLQEVSPDYPTLRTHRIGVGLYNLVDGRLVRTDRVEIDVTGERTEVPELVGRTRPDVLLLNDDDLTYCKLRLDPESMANVVTHITAFTDSLPRALCWTAAWDMLRDGELAARDYLRMAFAGLPGETDINLVATAQRQLPTALSYADPAVTAELREELARTARRIMSDATPGGDLQRSWARTFAGAARSDEDLATLRGWLEGTGVPEGLAIDTDMRWGLVVGLVALGALPESAVDAELARDDTADGERLSLIARAAVPTAQAKAEAWQRITEEDDLPNYARRSLLTGFYHPDQLELLRPYVGRFLEAVPRVWERLATEQAIEFISLGYPRVVIDSSTLEATDAWLGDPAHTGAMRRGVLEGRDDIARALRARARDAQAG</sequence>
<dbReference type="PRINTS" id="PR00756">
    <property type="entry name" value="ALADIPTASE"/>
</dbReference>
<feature type="domain" description="ERAP1-like C-terminal" evidence="15">
    <location>
        <begin position="525"/>
        <end position="833"/>
    </location>
</feature>
<dbReference type="InterPro" id="IPR045357">
    <property type="entry name" value="Aminopeptidase_N-like_N"/>
</dbReference>
<dbReference type="Pfam" id="PF17900">
    <property type="entry name" value="Peptidase_M1_N"/>
    <property type="match status" value="1"/>
</dbReference>
<dbReference type="GO" id="GO:0016285">
    <property type="term" value="F:alanyl aminopeptidase activity"/>
    <property type="evidence" value="ECO:0007669"/>
    <property type="project" value="UniProtKB-EC"/>
</dbReference>
<evidence type="ECO:0000256" key="7">
    <source>
        <dbReference type="ARBA" id="ARBA00022670"/>
    </source>
</evidence>
<comment type="similarity">
    <text evidence="3">Belongs to the peptidase M1 family.</text>
</comment>
<dbReference type="GO" id="GO:0005615">
    <property type="term" value="C:extracellular space"/>
    <property type="evidence" value="ECO:0007669"/>
    <property type="project" value="TreeGrafter"/>
</dbReference>
<dbReference type="Proteomes" id="UP000321617">
    <property type="component" value="Unassembled WGS sequence"/>
</dbReference>
<dbReference type="CDD" id="cd09602">
    <property type="entry name" value="M1_APN"/>
    <property type="match status" value="1"/>
</dbReference>
<dbReference type="AlphaFoldDB" id="A0A562VCB4"/>
<evidence type="ECO:0000313" key="18">
    <source>
        <dbReference type="Proteomes" id="UP000321617"/>
    </source>
</evidence>
<dbReference type="NCBIfam" id="TIGR02412">
    <property type="entry name" value="pepN_strep_liv"/>
    <property type="match status" value="1"/>
</dbReference>
<dbReference type="FunFam" id="1.10.390.10:FF:000004">
    <property type="entry name" value="Aminopeptidase N"/>
    <property type="match status" value="1"/>
</dbReference>
<comment type="caution">
    <text evidence="17">The sequence shown here is derived from an EMBL/GenBank/DDBJ whole genome shotgun (WGS) entry which is preliminary data.</text>
</comment>
<reference evidence="17 18" key="1">
    <citation type="journal article" date="2013" name="Stand. Genomic Sci.">
        <title>Genomic Encyclopedia of Type Strains, Phase I: The one thousand microbial genomes (KMG-I) project.</title>
        <authorList>
            <person name="Kyrpides N.C."/>
            <person name="Woyke T."/>
            <person name="Eisen J.A."/>
            <person name="Garrity G."/>
            <person name="Lilburn T.G."/>
            <person name="Beck B.J."/>
            <person name="Whitman W.B."/>
            <person name="Hugenholtz P."/>
            <person name="Klenk H.P."/>
        </authorList>
    </citation>
    <scope>NUCLEOTIDE SEQUENCE [LARGE SCALE GENOMIC DNA]</scope>
    <source>
        <strain evidence="17 18">DSM 45044</strain>
    </source>
</reference>
<dbReference type="GO" id="GO:0006508">
    <property type="term" value="P:proteolysis"/>
    <property type="evidence" value="ECO:0007669"/>
    <property type="project" value="UniProtKB-KW"/>
</dbReference>
<dbReference type="Gene3D" id="2.60.40.1730">
    <property type="entry name" value="tricorn interacting facor f3 domain"/>
    <property type="match status" value="1"/>
</dbReference>
<evidence type="ECO:0000313" key="17">
    <source>
        <dbReference type="EMBL" id="TWJ15502.1"/>
    </source>
</evidence>
<dbReference type="OrthoDB" id="100605at2"/>
<evidence type="ECO:0000259" key="16">
    <source>
        <dbReference type="Pfam" id="PF17900"/>
    </source>
</evidence>
<evidence type="ECO:0000256" key="3">
    <source>
        <dbReference type="ARBA" id="ARBA00010136"/>
    </source>
</evidence>
<evidence type="ECO:0000256" key="9">
    <source>
        <dbReference type="ARBA" id="ARBA00022801"/>
    </source>
</evidence>
<keyword evidence="6 17" id="KW-0031">Aminopeptidase</keyword>
<evidence type="ECO:0000256" key="2">
    <source>
        <dbReference type="ARBA" id="ARBA00001947"/>
    </source>
</evidence>
<organism evidence="17 18">
    <name type="scientific">Stackebrandtia albiflava</name>
    <dbReference type="NCBI Taxonomy" id="406432"/>
    <lineage>
        <taxon>Bacteria</taxon>
        <taxon>Bacillati</taxon>
        <taxon>Actinomycetota</taxon>
        <taxon>Actinomycetes</taxon>
        <taxon>Glycomycetales</taxon>
        <taxon>Glycomycetaceae</taxon>
        <taxon>Stackebrandtia</taxon>
    </lineage>
</organism>
<keyword evidence="7" id="KW-0645">Protease</keyword>